<name>A0A6J5M4B0_9CAUD</name>
<accession>A0A6J5M4B0</accession>
<sequence>MQPNHQTAEAKLEFALRAQQTEKELARFHLSRLIKAINNCPNHAKFFVTSTPEFEAADAYLNPPVVKKLYANDEEGRN</sequence>
<proteinExistence type="predicted"/>
<organism evidence="1">
    <name type="scientific">uncultured Caudovirales phage</name>
    <dbReference type="NCBI Taxonomy" id="2100421"/>
    <lineage>
        <taxon>Viruses</taxon>
        <taxon>Duplodnaviria</taxon>
        <taxon>Heunggongvirae</taxon>
        <taxon>Uroviricota</taxon>
        <taxon>Caudoviricetes</taxon>
        <taxon>Peduoviridae</taxon>
        <taxon>Maltschvirus</taxon>
        <taxon>Maltschvirus maltsch</taxon>
    </lineage>
</organism>
<protein>
    <submittedName>
        <fullName evidence="1">Uncharacterized protein</fullName>
    </submittedName>
</protein>
<reference evidence="1" key="1">
    <citation type="submission" date="2020-04" db="EMBL/GenBank/DDBJ databases">
        <authorList>
            <person name="Chiriac C."/>
            <person name="Salcher M."/>
            <person name="Ghai R."/>
            <person name="Kavagutti S V."/>
        </authorList>
    </citation>
    <scope>NUCLEOTIDE SEQUENCE</scope>
</reference>
<dbReference type="EMBL" id="LR796368">
    <property type="protein sequence ID" value="CAB4139860.1"/>
    <property type="molecule type" value="Genomic_DNA"/>
</dbReference>
<evidence type="ECO:0000313" key="1">
    <source>
        <dbReference type="EMBL" id="CAB4139860.1"/>
    </source>
</evidence>
<gene>
    <name evidence="1" type="ORF">UFOVP354_59</name>
</gene>